<name>Q7X1B7_9BACT</name>
<protein>
    <submittedName>
        <fullName evidence="1">Lfe181p1</fullName>
    </submittedName>
</protein>
<reference evidence="1" key="1">
    <citation type="journal article" date="2003" name="Proc. Natl. Acad. Sci. U.S.A.">
        <title>Gene function analysis in environmental isolates: the nif regulon of the strict iron oxidizing bacterium Leptospirillum ferrooxidans.</title>
        <authorList>
            <person name="Parro V."/>
            <person name="Moreno-Paz M."/>
        </authorList>
    </citation>
    <scope>NUCLEOTIDE SEQUENCE</scope>
</reference>
<accession>Q7X1B7</accession>
<sequence length="83" mass="9318">PSALLTSAMVLIPVLSLRSEAEETLVPSSVVQPDIEKRRRMTTQKAGNPKCFFPGRISEIRFIDSLFSGKHPGVMLIIQWRHT</sequence>
<organism evidence="1">
    <name type="scientific">Leptospirillum ferrooxidans</name>
    <dbReference type="NCBI Taxonomy" id="180"/>
    <lineage>
        <taxon>Bacteria</taxon>
        <taxon>Pseudomonadati</taxon>
        <taxon>Nitrospirota</taxon>
        <taxon>Nitrospiria</taxon>
        <taxon>Nitrospirales</taxon>
        <taxon>Nitrospiraceae</taxon>
        <taxon>Leptospirillum</taxon>
    </lineage>
</organism>
<proteinExistence type="predicted"/>
<dbReference type="EMBL" id="AY204427">
    <property type="protein sequence ID" value="AAO38384.1"/>
    <property type="molecule type" value="Genomic_DNA"/>
</dbReference>
<feature type="non-terminal residue" evidence="1">
    <location>
        <position position="1"/>
    </location>
</feature>
<dbReference type="AlphaFoldDB" id="Q7X1B7"/>
<evidence type="ECO:0000313" key="1">
    <source>
        <dbReference type="EMBL" id="AAO38384.1"/>
    </source>
</evidence>